<evidence type="ECO:0000259" key="9">
    <source>
        <dbReference type="PROSITE" id="PS51371"/>
    </source>
</evidence>
<dbReference type="Pfam" id="PF01769">
    <property type="entry name" value="MgtE"/>
    <property type="match status" value="1"/>
</dbReference>
<dbReference type="Gene3D" id="1.10.357.20">
    <property type="entry name" value="SLC41 divalent cation transporters, integral membrane domain"/>
    <property type="match status" value="1"/>
</dbReference>
<accession>A0A6J6JUK9</accession>
<evidence type="ECO:0000256" key="2">
    <source>
        <dbReference type="ARBA" id="ARBA00009749"/>
    </source>
</evidence>
<feature type="domain" description="CBS" evidence="9">
    <location>
        <begin position="199"/>
        <end position="255"/>
    </location>
</feature>
<dbReference type="Pfam" id="PF00571">
    <property type="entry name" value="CBS"/>
    <property type="match status" value="2"/>
</dbReference>
<evidence type="ECO:0000256" key="1">
    <source>
        <dbReference type="ARBA" id="ARBA00004141"/>
    </source>
</evidence>
<sequence>MEDSSDGELKDALAQGKVSTIAEWLEGRSAHDIAEEFTRLDAVQSALVWRLLKRDRALEVFEELDPREQQELLSGMRDQAFRTVLESMDPDDRARMLGEAPATFVHRVLQGLSPKERAMTASLLGYPEGSVGRVMSPEVVTIPESTPVPEILKVVRRKGKAAETIDVLAVVDKARTLVGVIDLSHVVMADDDLTAGDLADAQTPSLAVTDDAERAARLVQETNTLGLVVVDSEGRVLGVLTVDDALEVIEEADTEDVARQAATLPSTGHYLSASPLRLAGLRVVWLLFLIVAATLTVSVLQLFENSLEAVTALALFIPLLVGTGGNVGAQAATSAVRALAIGEVRPSDAMRVAWRESAVGLFLGLVLGALAFVAGWLVAGIPVAITVGVSVVLVCIWAATIGSLMPLMARALNIDPAVISAPLVTTLVDATGLVIYFVVAGVVLGI</sequence>
<dbReference type="InterPro" id="IPR006667">
    <property type="entry name" value="SLC41_membr_dom"/>
</dbReference>
<evidence type="ECO:0000256" key="3">
    <source>
        <dbReference type="ARBA" id="ARBA00022448"/>
    </source>
</evidence>
<keyword evidence="5" id="KW-0460">Magnesium</keyword>
<dbReference type="Gene3D" id="1.25.60.10">
    <property type="entry name" value="MgtE N-terminal domain-like"/>
    <property type="match status" value="1"/>
</dbReference>
<keyword evidence="4 8" id="KW-0812">Transmembrane</keyword>
<evidence type="ECO:0000256" key="4">
    <source>
        <dbReference type="ARBA" id="ARBA00022692"/>
    </source>
</evidence>
<evidence type="ECO:0000256" key="8">
    <source>
        <dbReference type="SAM" id="Phobius"/>
    </source>
</evidence>
<dbReference type="SMART" id="SM00116">
    <property type="entry name" value="CBS"/>
    <property type="match status" value="2"/>
</dbReference>
<proteinExistence type="inferred from homology"/>
<dbReference type="Pfam" id="PF03448">
    <property type="entry name" value="MgtE_N"/>
    <property type="match status" value="1"/>
</dbReference>
<feature type="transmembrane region" description="Helical" evidence="8">
    <location>
        <begin position="309"/>
        <end position="329"/>
    </location>
</feature>
<dbReference type="GO" id="GO:0015095">
    <property type="term" value="F:magnesium ion transmembrane transporter activity"/>
    <property type="evidence" value="ECO:0007669"/>
    <property type="project" value="InterPro"/>
</dbReference>
<dbReference type="PROSITE" id="PS51371">
    <property type="entry name" value="CBS"/>
    <property type="match status" value="2"/>
</dbReference>
<reference evidence="10" key="1">
    <citation type="submission" date="2020-05" db="EMBL/GenBank/DDBJ databases">
        <authorList>
            <person name="Chiriac C."/>
            <person name="Salcher M."/>
            <person name="Ghai R."/>
            <person name="Kavagutti S V."/>
        </authorList>
    </citation>
    <scope>NUCLEOTIDE SEQUENCE</scope>
</reference>
<keyword evidence="3" id="KW-0813">Transport</keyword>
<dbReference type="SUPFAM" id="SSF54631">
    <property type="entry name" value="CBS-domain pair"/>
    <property type="match status" value="1"/>
</dbReference>
<gene>
    <name evidence="10" type="ORF">UFOPK2158_00570</name>
</gene>
<organism evidence="10">
    <name type="scientific">freshwater metagenome</name>
    <dbReference type="NCBI Taxonomy" id="449393"/>
    <lineage>
        <taxon>unclassified sequences</taxon>
        <taxon>metagenomes</taxon>
        <taxon>ecological metagenomes</taxon>
    </lineage>
</organism>
<feature type="domain" description="CBS" evidence="9">
    <location>
        <begin position="135"/>
        <end position="198"/>
    </location>
</feature>
<evidence type="ECO:0000256" key="7">
    <source>
        <dbReference type="ARBA" id="ARBA00023136"/>
    </source>
</evidence>
<dbReference type="PANTHER" id="PTHR43773">
    <property type="entry name" value="MAGNESIUM TRANSPORTER MGTE"/>
    <property type="match status" value="1"/>
</dbReference>
<dbReference type="NCBIfam" id="TIGR00400">
    <property type="entry name" value="mgtE"/>
    <property type="match status" value="1"/>
</dbReference>
<name>A0A6J6JUK9_9ZZZZ</name>
<dbReference type="CDD" id="cd04606">
    <property type="entry name" value="CBS_pair_Mg_transporter"/>
    <property type="match status" value="1"/>
</dbReference>
<evidence type="ECO:0000256" key="6">
    <source>
        <dbReference type="ARBA" id="ARBA00022989"/>
    </source>
</evidence>
<dbReference type="SMART" id="SM00924">
    <property type="entry name" value="MgtE_N"/>
    <property type="match status" value="1"/>
</dbReference>
<evidence type="ECO:0000256" key="5">
    <source>
        <dbReference type="ARBA" id="ARBA00022842"/>
    </source>
</evidence>
<dbReference type="InterPro" id="IPR036739">
    <property type="entry name" value="SLC41_membr_dom_sf"/>
</dbReference>
<dbReference type="SUPFAM" id="SSF158791">
    <property type="entry name" value="MgtE N-terminal domain-like"/>
    <property type="match status" value="1"/>
</dbReference>
<feature type="transmembrane region" description="Helical" evidence="8">
    <location>
        <begin position="358"/>
        <end position="379"/>
    </location>
</feature>
<dbReference type="AlphaFoldDB" id="A0A6J6JUK9"/>
<dbReference type="EMBL" id="CAEZVY010000047">
    <property type="protein sequence ID" value="CAB4640736.1"/>
    <property type="molecule type" value="Genomic_DNA"/>
</dbReference>
<dbReference type="PANTHER" id="PTHR43773:SF1">
    <property type="entry name" value="MAGNESIUM TRANSPORTER MGTE"/>
    <property type="match status" value="1"/>
</dbReference>
<dbReference type="InterPro" id="IPR006668">
    <property type="entry name" value="Mg_transptr_MgtE_intracell_dom"/>
</dbReference>
<feature type="transmembrane region" description="Helical" evidence="8">
    <location>
        <begin position="283"/>
        <end position="303"/>
    </location>
</feature>
<dbReference type="InterPro" id="IPR038076">
    <property type="entry name" value="MgtE_N_sf"/>
</dbReference>
<keyword evidence="7 8" id="KW-0472">Membrane</keyword>
<comment type="similarity">
    <text evidence="2">Belongs to the SLC41A transporter family.</text>
</comment>
<dbReference type="GO" id="GO:0016020">
    <property type="term" value="C:membrane"/>
    <property type="evidence" value="ECO:0007669"/>
    <property type="project" value="UniProtKB-SubCell"/>
</dbReference>
<feature type="transmembrane region" description="Helical" evidence="8">
    <location>
        <begin position="417"/>
        <end position="444"/>
    </location>
</feature>
<comment type="subcellular location">
    <subcellularLocation>
        <location evidence="1">Membrane</location>
        <topology evidence="1">Multi-pass membrane protein</topology>
    </subcellularLocation>
</comment>
<dbReference type="InterPro" id="IPR046342">
    <property type="entry name" value="CBS_dom_sf"/>
</dbReference>
<dbReference type="InterPro" id="IPR000644">
    <property type="entry name" value="CBS_dom"/>
</dbReference>
<protein>
    <submittedName>
        <fullName evidence="10">Unannotated protein</fullName>
    </submittedName>
</protein>
<dbReference type="InterPro" id="IPR006669">
    <property type="entry name" value="MgtE_transporter"/>
</dbReference>
<evidence type="ECO:0000313" key="10">
    <source>
        <dbReference type="EMBL" id="CAB4640736.1"/>
    </source>
</evidence>
<dbReference type="SUPFAM" id="SSF161093">
    <property type="entry name" value="MgtE membrane domain-like"/>
    <property type="match status" value="1"/>
</dbReference>
<feature type="transmembrane region" description="Helical" evidence="8">
    <location>
        <begin position="385"/>
        <end position="405"/>
    </location>
</feature>
<dbReference type="Gene3D" id="3.10.580.10">
    <property type="entry name" value="CBS-domain"/>
    <property type="match status" value="1"/>
</dbReference>
<keyword evidence="6 8" id="KW-1133">Transmembrane helix</keyword>